<dbReference type="Proteomes" id="UP000254387">
    <property type="component" value="Unassembled WGS sequence"/>
</dbReference>
<proteinExistence type="predicted"/>
<protein>
    <submittedName>
        <fullName evidence="2">Irp1</fullName>
        <ecNumber evidence="2">6.3.2.-</ecNumber>
    </submittedName>
</protein>
<dbReference type="InterPro" id="IPR036736">
    <property type="entry name" value="ACP-like_sf"/>
</dbReference>
<dbReference type="GO" id="GO:0016874">
    <property type="term" value="F:ligase activity"/>
    <property type="evidence" value="ECO:0007669"/>
    <property type="project" value="UniProtKB-KW"/>
</dbReference>
<evidence type="ECO:0000313" key="2">
    <source>
        <dbReference type="EMBL" id="STV05988.1"/>
    </source>
</evidence>
<sequence>MDSLLFLELSSDIQHYLGVRINAERAWQDLSPHGLTQLICSKPEATPAASQPEVLRHDADERYAPFPLTPIQHAYWLGRTHLIGYGGVACHVLFEWDKRHDEFNLAILEKAWNQLIARHDMLRMVVDADGQQRILATTPEYHIPRDDLRALSPEEQRIALEKRRHELSYRVLPADQWPLFELVVSEIDDCHYRLHMNLDLLQFDVQSFKVMMDDLAQVWRGETLAPLAITFRDYVMAEQARRQTSAMARCLGLLAGKTAATALSARAAGG</sequence>
<dbReference type="SUPFAM" id="SSF52777">
    <property type="entry name" value="CoA-dependent acyltransferases"/>
    <property type="match status" value="1"/>
</dbReference>
<accession>A0A378ACN5</accession>
<dbReference type="Pfam" id="PF00668">
    <property type="entry name" value="Condensation"/>
    <property type="match status" value="1"/>
</dbReference>
<dbReference type="InterPro" id="IPR023213">
    <property type="entry name" value="CAT-like_dom_sf"/>
</dbReference>
<dbReference type="EC" id="6.3.2.-" evidence="2"/>
<evidence type="ECO:0000313" key="3">
    <source>
        <dbReference type="Proteomes" id="UP000254387"/>
    </source>
</evidence>
<keyword evidence="2" id="KW-0436">Ligase</keyword>
<dbReference type="FunFam" id="3.30.559.10:FF:000023">
    <property type="entry name" value="Non-ribosomal peptide synthetase"/>
    <property type="match status" value="1"/>
</dbReference>
<gene>
    <name evidence="2" type="primary">mbtB_5</name>
    <name evidence="2" type="ORF">NCTC5053_01858</name>
</gene>
<dbReference type="AlphaFoldDB" id="A0A378ACN5"/>
<reference evidence="2 3" key="1">
    <citation type="submission" date="2018-06" db="EMBL/GenBank/DDBJ databases">
        <authorList>
            <consortium name="Pathogen Informatics"/>
            <person name="Doyle S."/>
        </authorList>
    </citation>
    <scope>NUCLEOTIDE SEQUENCE [LARGE SCALE GENOMIC DNA]</scope>
    <source>
        <strain evidence="2 3">NCTC5053</strain>
    </source>
</reference>
<dbReference type="EMBL" id="UGMN01000004">
    <property type="protein sequence ID" value="STV05988.1"/>
    <property type="molecule type" value="Genomic_DNA"/>
</dbReference>
<dbReference type="Gene3D" id="3.30.559.10">
    <property type="entry name" value="Chloramphenicol acetyltransferase-like domain"/>
    <property type="match status" value="1"/>
</dbReference>
<organism evidence="2 3">
    <name type="scientific">Klebsiella pneumoniae</name>
    <dbReference type="NCBI Taxonomy" id="573"/>
    <lineage>
        <taxon>Bacteria</taxon>
        <taxon>Pseudomonadati</taxon>
        <taxon>Pseudomonadota</taxon>
        <taxon>Gammaproteobacteria</taxon>
        <taxon>Enterobacterales</taxon>
        <taxon>Enterobacteriaceae</taxon>
        <taxon>Klebsiella/Raoultella group</taxon>
        <taxon>Klebsiella</taxon>
        <taxon>Klebsiella pneumoniae complex</taxon>
    </lineage>
</organism>
<evidence type="ECO:0000259" key="1">
    <source>
        <dbReference type="Pfam" id="PF00668"/>
    </source>
</evidence>
<name>A0A378ACN5_KLEPN</name>
<dbReference type="SUPFAM" id="SSF47336">
    <property type="entry name" value="ACP-like"/>
    <property type="match status" value="1"/>
</dbReference>
<feature type="domain" description="Condensation" evidence="1">
    <location>
        <begin position="98"/>
        <end position="247"/>
    </location>
</feature>
<dbReference type="InterPro" id="IPR001242">
    <property type="entry name" value="Condensation_dom"/>
</dbReference>